<reference evidence="3 4" key="1">
    <citation type="submission" date="2020-08" db="EMBL/GenBank/DDBJ databases">
        <title>Sequencing the genomes of 1000 actinobacteria strains.</title>
        <authorList>
            <person name="Klenk H.-P."/>
        </authorList>
    </citation>
    <scope>NUCLEOTIDE SEQUENCE [LARGE SCALE GENOMIC DNA]</scope>
    <source>
        <strain evidence="3 4">DSM 17945</strain>
    </source>
</reference>
<gene>
    <name evidence="3" type="ORF">HDA33_001968</name>
</gene>
<organism evidence="3 4">
    <name type="scientific">Micrococcus endophyticus</name>
    <dbReference type="NCBI Taxonomy" id="455343"/>
    <lineage>
        <taxon>Bacteria</taxon>
        <taxon>Bacillati</taxon>
        <taxon>Actinomycetota</taxon>
        <taxon>Actinomycetes</taxon>
        <taxon>Micrococcales</taxon>
        <taxon>Micrococcaceae</taxon>
        <taxon>Micrococcus</taxon>
    </lineage>
</organism>
<accession>A0A7W9N1J6</accession>
<proteinExistence type="predicted"/>
<dbReference type="SUPFAM" id="SSF50630">
    <property type="entry name" value="Acid proteases"/>
    <property type="match status" value="1"/>
</dbReference>
<dbReference type="EMBL" id="JACHMW010000001">
    <property type="protein sequence ID" value="MBB5849404.1"/>
    <property type="molecule type" value="Genomic_DNA"/>
</dbReference>
<dbReference type="Pfam" id="PF05618">
    <property type="entry name" value="Zn_protease"/>
    <property type="match status" value="1"/>
</dbReference>
<comment type="caution">
    <text evidence="3">The sequence shown here is derived from an EMBL/GenBank/DDBJ whole genome shotgun (WGS) entry which is preliminary data.</text>
</comment>
<dbReference type="PANTHER" id="PTHR38037:SF2">
    <property type="entry name" value="ATP-DEPENDENT ZINC PROTEASE DOMAIN-CONTAINING PROTEIN-RELATED"/>
    <property type="match status" value="1"/>
</dbReference>
<dbReference type="Gene3D" id="2.40.70.10">
    <property type="entry name" value="Acid Proteases"/>
    <property type="match status" value="1"/>
</dbReference>
<evidence type="ECO:0000259" key="2">
    <source>
        <dbReference type="Pfam" id="PF05618"/>
    </source>
</evidence>
<sequence>MSESKHTAPAPDGMPPIDDGAARPGLVGWREWVGLPAAHTPWLKAKIDTGARTSALHAFGIERFTRDGAAWVRFEVHPWQTSAADARTAELPVADLRTVRSSNGKAQQRVVVVMPLTLAGRTIEAEVTLTHRDEMGFRMLVGRTALAAGGLLVDPAASYVGGQPPRGVRRRNRGRA</sequence>
<dbReference type="PANTHER" id="PTHR38037">
    <property type="entry name" value="ZN_PROTEASE DOMAIN-CONTAINING PROTEIN"/>
    <property type="match status" value="1"/>
</dbReference>
<dbReference type="RefSeq" id="WP_338104332.1">
    <property type="nucleotide sequence ID" value="NZ_BAABAG010000012.1"/>
</dbReference>
<feature type="domain" description="Retropepsin-like aspartic endopeptidase" evidence="2">
    <location>
        <begin position="27"/>
        <end position="161"/>
    </location>
</feature>
<dbReference type="InterPro" id="IPR021109">
    <property type="entry name" value="Peptidase_aspartic_dom_sf"/>
</dbReference>
<name>A0A7W9N1J6_9MICC</name>
<dbReference type="Proteomes" id="UP000567246">
    <property type="component" value="Unassembled WGS sequence"/>
</dbReference>
<feature type="region of interest" description="Disordered" evidence="1">
    <location>
        <begin position="1"/>
        <end position="21"/>
    </location>
</feature>
<dbReference type="InterPro" id="IPR008503">
    <property type="entry name" value="Asp_endopeptidase"/>
</dbReference>
<dbReference type="AlphaFoldDB" id="A0A7W9N1J6"/>
<protein>
    <recommendedName>
        <fullName evidence="2">Retropepsin-like aspartic endopeptidase domain-containing protein</fullName>
    </recommendedName>
</protein>
<evidence type="ECO:0000313" key="3">
    <source>
        <dbReference type="EMBL" id="MBB5849404.1"/>
    </source>
</evidence>
<keyword evidence="4" id="KW-1185">Reference proteome</keyword>
<evidence type="ECO:0000256" key="1">
    <source>
        <dbReference type="SAM" id="MobiDB-lite"/>
    </source>
</evidence>
<evidence type="ECO:0000313" key="4">
    <source>
        <dbReference type="Proteomes" id="UP000567246"/>
    </source>
</evidence>